<evidence type="ECO:0000313" key="1">
    <source>
        <dbReference type="EMBL" id="GMF34074.1"/>
    </source>
</evidence>
<dbReference type="AlphaFoldDB" id="A0A9W6X9C2"/>
<organism evidence="1 2">
    <name type="scientific">Phytophthora fragariaefolia</name>
    <dbReference type="NCBI Taxonomy" id="1490495"/>
    <lineage>
        <taxon>Eukaryota</taxon>
        <taxon>Sar</taxon>
        <taxon>Stramenopiles</taxon>
        <taxon>Oomycota</taxon>
        <taxon>Peronosporomycetes</taxon>
        <taxon>Peronosporales</taxon>
        <taxon>Peronosporaceae</taxon>
        <taxon>Phytophthora</taxon>
    </lineage>
</organism>
<sequence>MHPIPTNIRDAINAFEPPDGFIVRPPRRNETSVIFAYGVRLVKAPESLSAEPDASAPAIWMSLAGEVCRGSDISFPLSTGKTPAATKHLKKAHDVTSEKTETAIEDELDRVRSSPMFRDDPGRVYVLLVFKDAMQATINAKVVCHTIIELYTSTKRALEEVLQLNRIGSAPTFTTVADFWTSKVQGVNVRGVFGFLFGGGSLISWQILV</sequence>
<comment type="caution">
    <text evidence="1">The sequence shown here is derived from an EMBL/GenBank/DDBJ whole genome shotgun (WGS) entry which is preliminary data.</text>
</comment>
<name>A0A9W6X9C2_9STRA</name>
<dbReference type="Proteomes" id="UP001165121">
    <property type="component" value="Unassembled WGS sequence"/>
</dbReference>
<dbReference type="OrthoDB" id="124796at2759"/>
<reference evidence="1" key="1">
    <citation type="submission" date="2023-04" db="EMBL/GenBank/DDBJ databases">
        <title>Phytophthora fragariaefolia NBRC 109709.</title>
        <authorList>
            <person name="Ichikawa N."/>
            <person name="Sato H."/>
            <person name="Tonouchi N."/>
        </authorList>
    </citation>
    <scope>NUCLEOTIDE SEQUENCE</scope>
    <source>
        <strain evidence="1">NBRC 109709</strain>
    </source>
</reference>
<accession>A0A9W6X9C2</accession>
<keyword evidence="2" id="KW-1185">Reference proteome</keyword>
<protein>
    <submittedName>
        <fullName evidence="1">Unnamed protein product</fullName>
    </submittedName>
</protein>
<gene>
    <name evidence="1" type="ORF">Pfra01_000864800</name>
</gene>
<dbReference type="EMBL" id="BSXT01000787">
    <property type="protein sequence ID" value="GMF34074.1"/>
    <property type="molecule type" value="Genomic_DNA"/>
</dbReference>
<proteinExistence type="predicted"/>
<evidence type="ECO:0000313" key="2">
    <source>
        <dbReference type="Proteomes" id="UP001165121"/>
    </source>
</evidence>